<feature type="compositionally biased region" description="Gly residues" evidence="1">
    <location>
        <begin position="36"/>
        <end position="49"/>
    </location>
</feature>
<sequence length="101" mass="10705">MGEMVVVVEMMGKKVISNVGCEGEDGEDGEDCSGCGEDGGNGSGCGEDGSNGEHWPPSVIVRPSYELLIRWRADRFINTTLVPASLKLTVPYPNIGSSFLP</sequence>
<evidence type="ECO:0000256" key="1">
    <source>
        <dbReference type="SAM" id="MobiDB-lite"/>
    </source>
</evidence>
<proteinExistence type="predicted"/>
<dbReference type="AlphaFoldDB" id="A0AAE1NDR4"/>
<protein>
    <submittedName>
        <fullName evidence="2">Uncharacterized protein</fullName>
    </submittedName>
</protein>
<comment type="caution">
    <text evidence="2">The sequence shown here is derived from an EMBL/GenBank/DDBJ whole genome shotgun (WGS) entry which is preliminary data.</text>
</comment>
<reference evidence="2" key="1">
    <citation type="submission" date="2023-11" db="EMBL/GenBank/DDBJ databases">
        <title>Genome assemblies of two species of porcelain crab, Petrolisthes cinctipes and Petrolisthes manimaculis (Anomura: Porcellanidae).</title>
        <authorList>
            <person name="Angst P."/>
        </authorList>
    </citation>
    <scope>NUCLEOTIDE SEQUENCE</scope>
    <source>
        <strain evidence="2">PB745_02</strain>
        <tissue evidence="2">Gill</tissue>
    </source>
</reference>
<dbReference type="EMBL" id="JAWZYT010006431">
    <property type="protein sequence ID" value="KAK4288189.1"/>
    <property type="molecule type" value="Genomic_DNA"/>
</dbReference>
<name>A0AAE1NDR4_9EUCA</name>
<gene>
    <name evidence="2" type="ORF">Pmani_038768</name>
</gene>
<accession>A0AAE1NDR4</accession>
<evidence type="ECO:0000313" key="3">
    <source>
        <dbReference type="Proteomes" id="UP001292094"/>
    </source>
</evidence>
<feature type="region of interest" description="Disordered" evidence="1">
    <location>
        <begin position="22"/>
        <end position="56"/>
    </location>
</feature>
<evidence type="ECO:0000313" key="2">
    <source>
        <dbReference type="EMBL" id="KAK4288189.1"/>
    </source>
</evidence>
<dbReference type="Proteomes" id="UP001292094">
    <property type="component" value="Unassembled WGS sequence"/>
</dbReference>
<organism evidence="2 3">
    <name type="scientific">Petrolisthes manimaculis</name>
    <dbReference type="NCBI Taxonomy" id="1843537"/>
    <lineage>
        <taxon>Eukaryota</taxon>
        <taxon>Metazoa</taxon>
        <taxon>Ecdysozoa</taxon>
        <taxon>Arthropoda</taxon>
        <taxon>Crustacea</taxon>
        <taxon>Multicrustacea</taxon>
        <taxon>Malacostraca</taxon>
        <taxon>Eumalacostraca</taxon>
        <taxon>Eucarida</taxon>
        <taxon>Decapoda</taxon>
        <taxon>Pleocyemata</taxon>
        <taxon>Anomura</taxon>
        <taxon>Galatheoidea</taxon>
        <taxon>Porcellanidae</taxon>
        <taxon>Petrolisthes</taxon>
    </lineage>
</organism>
<feature type="compositionally biased region" description="Acidic residues" evidence="1">
    <location>
        <begin position="22"/>
        <end position="31"/>
    </location>
</feature>
<keyword evidence="3" id="KW-1185">Reference proteome</keyword>